<dbReference type="GO" id="GO:0004674">
    <property type="term" value="F:protein serine/threonine kinase activity"/>
    <property type="evidence" value="ECO:0007669"/>
    <property type="project" value="UniProtKB-KW"/>
</dbReference>
<evidence type="ECO:0000313" key="2">
    <source>
        <dbReference type="Proteomes" id="UP001374893"/>
    </source>
</evidence>
<keyword evidence="2" id="KW-1185">Reference proteome</keyword>
<evidence type="ECO:0000313" key="1">
    <source>
        <dbReference type="EMBL" id="BCX48386.1"/>
    </source>
</evidence>
<name>A0ABM7RGH2_9BACT</name>
<keyword evidence="1" id="KW-0808">Transferase</keyword>
<gene>
    <name evidence="1" type="ORF">HAHE_22940</name>
</gene>
<reference evidence="1 2" key="1">
    <citation type="submission" date="2021-06" db="EMBL/GenBank/DDBJ databases">
        <title>Complete genome of Haloferula helveola possessing various polysaccharide degrading enzymes.</title>
        <authorList>
            <person name="Takami H."/>
            <person name="Huang C."/>
            <person name="Hamasaki K."/>
        </authorList>
    </citation>
    <scope>NUCLEOTIDE SEQUENCE [LARGE SCALE GENOMIC DNA]</scope>
    <source>
        <strain evidence="1 2">CN-1</strain>
    </source>
</reference>
<keyword evidence="1" id="KW-0723">Serine/threonine-protein kinase</keyword>
<proteinExistence type="predicted"/>
<dbReference type="EMBL" id="AP024702">
    <property type="protein sequence ID" value="BCX48386.1"/>
    <property type="molecule type" value="Genomic_DNA"/>
</dbReference>
<protein>
    <submittedName>
        <fullName evidence="1">Serine/threonine protein kinase</fullName>
    </submittedName>
</protein>
<dbReference type="CDD" id="cd02440">
    <property type="entry name" value="AdoMet_MTases"/>
    <property type="match status" value="1"/>
</dbReference>
<dbReference type="InterPro" id="IPR029063">
    <property type="entry name" value="SAM-dependent_MTases_sf"/>
</dbReference>
<dbReference type="Gene3D" id="3.40.50.150">
    <property type="entry name" value="Vaccinia Virus protein VP39"/>
    <property type="match status" value="1"/>
</dbReference>
<dbReference type="PANTHER" id="PTHR45445">
    <property type="match status" value="1"/>
</dbReference>
<dbReference type="PANTHER" id="PTHR45445:SF2">
    <property type="entry name" value="METHYLTRANSFERASE TYPE 11 DOMAIN-CONTAINING PROTEIN"/>
    <property type="match status" value="1"/>
</dbReference>
<accession>A0ABM7RGH2</accession>
<dbReference type="InterPro" id="IPR027625">
    <property type="entry name" value="OvoA_Cterm"/>
</dbReference>
<dbReference type="NCBIfam" id="TIGR04345">
    <property type="entry name" value="ovoA_Cterm"/>
    <property type="match status" value="1"/>
</dbReference>
<sequence length="246" mass="27865">MFDIPMSNPYESDKLLSEYLLFHYGTAEEILPEDTPAGMADALDFAVRTQRHFSADEASRGLDLGCAVGRSSYEMSRSCGEVIGIDFSHAFVDAATALRDAPLPYRRLDEGHGWTPLEARLPDGTDPSRVCFEQGDAMNLRDDLGDFDRVHAANLLCRLPEPERLLDRLPSLVRPGGELILATPCTWLGEFTPPENWPDGPTLDWLQRHLDPSFELLSTRDEPFLIRETARKFQWTSSQLSLWRRR</sequence>
<organism evidence="1 2">
    <name type="scientific">Haloferula helveola</name>
    <dbReference type="NCBI Taxonomy" id="490095"/>
    <lineage>
        <taxon>Bacteria</taxon>
        <taxon>Pseudomonadati</taxon>
        <taxon>Verrucomicrobiota</taxon>
        <taxon>Verrucomicrobiia</taxon>
        <taxon>Verrucomicrobiales</taxon>
        <taxon>Verrucomicrobiaceae</taxon>
        <taxon>Haloferula</taxon>
    </lineage>
</organism>
<dbReference type="Pfam" id="PF13489">
    <property type="entry name" value="Methyltransf_23"/>
    <property type="match status" value="1"/>
</dbReference>
<dbReference type="SUPFAM" id="SSF53335">
    <property type="entry name" value="S-adenosyl-L-methionine-dependent methyltransferases"/>
    <property type="match status" value="1"/>
</dbReference>
<keyword evidence="1" id="KW-0418">Kinase</keyword>
<dbReference type="Proteomes" id="UP001374893">
    <property type="component" value="Chromosome"/>
</dbReference>